<evidence type="ECO:0008006" key="3">
    <source>
        <dbReference type="Google" id="ProtNLM"/>
    </source>
</evidence>
<dbReference type="PANTHER" id="PTHR47017">
    <property type="entry name" value="ACYL-COA"/>
    <property type="match status" value="1"/>
</dbReference>
<dbReference type="STRING" id="161398.PP2015_3491"/>
<sequence length="375" mass="43773">MTYQHDFVDSILNISEQTWDSLTNEHVFSGYAWLSALEKSGCVNKQTGWQPQHLVIKQSDHIVAILPGFIKNHSYGEYVFDWAFAEAYERYGLDYYPKWLCGVPFTPVQGPRILCKHITPELISYIEATLLEFGENGLSGIHLNFLSEHANFGNTTLIPRRNVQFHWQNKDYQNFNDFLSVLNARKRKMITKERLKVQQQNLSIHWFSGDEVDDALLDAFYLSYRLTYLKRSGHNGYLNREFFALIIKNLSYAVRLCCAFKDDDIVATSLYFVSGDTLYGRYWGAIESQYDSLHFELCYYQGIELAIKEGITTFDAGAQGEHKLARGFEPVWRHSYHTLFRPEFRIALQDYCEREAQALQLYFTECEAKLPFKHQ</sequence>
<dbReference type="Pfam" id="PF04339">
    <property type="entry name" value="FemAB_like"/>
    <property type="match status" value="1"/>
</dbReference>
<dbReference type="KEGG" id="pphe:PP2015_3491"/>
<dbReference type="InterPro" id="IPR016181">
    <property type="entry name" value="Acyl_CoA_acyltransferase"/>
</dbReference>
<organism evidence="1 2">
    <name type="scientific">Pseudoalteromonas phenolica</name>
    <dbReference type="NCBI Taxonomy" id="161398"/>
    <lineage>
        <taxon>Bacteria</taxon>
        <taxon>Pseudomonadati</taxon>
        <taxon>Pseudomonadota</taxon>
        <taxon>Gammaproteobacteria</taxon>
        <taxon>Alteromonadales</taxon>
        <taxon>Pseudoalteromonadaceae</taxon>
        <taxon>Pseudoalteromonas</taxon>
    </lineage>
</organism>
<keyword evidence="2" id="KW-1185">Reference proteome</keyword>
<dbReference type="InterPro" id="IPR007434">
    <property type="entry name" value="FemAB-like"/>
</dbReference>
<dbReference type="SUPFAM" id="SSF55729">
    <property type="entry name" value="Acyl-CoA N-acyltransferases (Nat)"/>
    <property type="match status" value="1"/>
</dbReference>
<dbReference type="PATRIC" id="fig|161398.10.peg.3557"/>
<evidence type="ECO:0000313" key="1">
    <source>
        <dbReference type="EMBL" id="ALO43966.1"/>
    </source>
</evidence>
<dbReference type="EMBL" id="CP013188">
    <property type="protein sequence ID" value="ALO43966.1"/>
    <property type="molecule type" value="Genomic_DNA"/>
</dbReference>
<dbReference type="OrthoDB" id="9776898at2"/>
<name>A0A0S2K790_9GAMM</name>
<gene>
    <name evidence="1" type="ORF">PP2015_3491</name>
</gene>
<dbReference type="RefSeq" id="WP_058031832.1">
    <property type="nucleotide sequence ID" value="NZ_CP013188.1"/>
</dbReference>
<dbReference type="Proteomes" id="UP000061457">
    <property type="component" value="Chromosome II"/>
</dbReference>
<dbReference type="Gene3D" id="3.40.630.30">
    <property type="match status" value="1"/>
</dbReference>
<proteinExistence type="predicted"/>
<accession>A0A0S2K790</accession>
<protein>
    <recommendedName>
        <fullName evidence="3">N-acetyltransferase</fullName>
    </recommendedName>
</protein>
<dbReference type="PANTHER" id="PTHR47017:SF1">
    <property type="entry name" value="ACYL-COA"/>
    <property type="match status" value="1"/>
</dbReference>
<evidence type="ECO:0000313" key="2">
    <source>
        <dbReference type="Proteomes" id="UP000061457"/>
    </source>
</evidence>
<reference evidence="1 2" key="1">
    <citation type="submission" date="2015-11" db="EMBL/GenBank/DDBJ databases">
        <authorList>
            <person name="Zhang Y."/>
            <person name="Guo Z."/>
        </authorList>
    </citation>
    <scope>NUCLEOTIDE SEQUENCE [LARGE SCALE GENOMIC DNA]</scope>
    <source>
        <strain evidence="1 2">KCTC 12086</strain>
    </source>
</reference>
<dbReference type="AlphaFoldDB" id="A0A0S2K790"/>